<dbReference type="Pfam" id="PF01783">
    <property type="entry name" value="Ribosomal_L32p"/>
    <property type="match status" value="1"/>
</dbReference>
<dbReference type="HAMAP" id="MF_00340">
    <property type="entry name" value="Ribosomal_bL32"/>
    <property type="match status" value="1"/>
</dbReference>
<feature type="compositionally biased region" description="Basic and acidic residues" evidence="6">
    <location>
        <begin position="75"/>
        <end position="89"/>
    </location>
</feature>
<comment type="caution">
    <text evidence="7">The sequence shown here is derived from an EMBL/GenBank/DDBJ whole genome shotgun (WGS) entry which is preliminary data.</text>
</comment>
<evidence type="ECO:0000256" key="4">
    <source>
        <dbReference type="ARBA" id="ARBA00035178"/>
    </source>
</evidence>
<feature type="region of interest" description="Disordered" evidence="6">
    <location>
        <begin position="62"/>
        <end position="96"/>
    </location>
</feature>
<dbReference type="GO" id="GO:0003735">
    <property type="term" value="F:structural constituent of ribosome"/>
    <property type="evidence" value="ECO:0007669"/>
    <property type="project" value="InterPro"/>
</dbReference>
<evidence type="ECO:0000256" key="1">
    <source>
        <dbReference type="ARBA" id="ARBA00008560"/>
    </source>
</evidence>
<evidence type="ECO:0000256" key="3">
    <source>
        <dbReference type="ARBA" id="ARBA00023274"/>
    </source>
</evidence>
<comment type="similarity">
    <text evidence="1 5">Belongs to the bacterial ribosomal protein bL32 family.</text>
</comment>
<dbReference type="EMBL" id="PFTM01000052">
    <property type="protein sequence ID" value="PJB82699.1"/>
    <property type="molecule type" value="Genomic_DNA"/>
</dbReference>
<dbReference type="Proteomes" id="UP000229236">
    <property type="component" value="Unassembled WGS sequence"/>
</dbReference>
<evidence type="ECO:0000313" key="7">
    <source>
        <dbReference type="EMBL" id="PJB82699.1"/>
    </source>
</evidence>
<dbReference type="InterPro" id="IPR044957">
    <property type="entry name" value="Ribosomal_bL32_bact"/>
</dbReference>
<dbReference type="InterPro" id="IPR002677">
    <property type="entry name" value="Ribosomal_bL32"/>
</dbReference>
<name>A0A2M8D6S3_9BACT</name>
<dbReference type="SUPFAM" id="SSF57829">
    <property type="entry name" value="Zn-binding ribosomal proteins"/>
    <property type="match status" value="1"/>
</dbReference>
<dbReference type="InterPro" id="IPR011332">
    <property type="entry name" value="Ribosomal_zn-bd"/>
</dbReference>
<dbReference type="PANTHER" id="PTHR35534:SF1">
    <property type="entry name" value="LARGE RIBOSOMAL SUBUNIT PROTEIN BL32"/>
    <property type="match status" value="1"/>
</dbReference>
<evidence type="ECO:0000256" key="6">
    <source>
        <dbReference type="SAM" id="MobiDB-lite"/>
    </source>
</evidence>
<keyword evidence="2 5" id="KW-0689">Ribosomal protein</keyword>
<dbReference type="NCBIfam" id="TIGR01031">
    <property type="entry name" value="rpmF_bact"/>
    <property type="match status" value="1"/>
</dbReference>
<dbReference type="PANTHER" id="PTHR35534">
    <property type="entry name" value="50S RIBOSOMAL PROTEIN L32"/>
    <property type="match status" value="1"/>
</dbReference>
<feature type="compositionally biased region" description="Basic residues" evidence="6">
    <location>
        <begin position="1"/>
        <end position="18"/>
    </location>
</feature>
<keyword evidence="3 5" id="KW-0687">Ribonucleoprotein</keyword>
<evidence type="ECO:0000256" key="5">
    <source>
        <dbReference type="HAMAP-Rule" id="MF_00340"/>
    </source>
</evidence>
<reference evidence="8" key="1">
    <citation type="submission" date="2017-09" db="EMBL/GenBank/DDBJ databases">
        <title>Depth-based differentiation of microbial function through sediment-hosted aquifers and enrichment of novel symbionts in the deep terrestrial subsurface.</title>
        <authorList>
            <person name="Probst A.J."/>
            <person name="Ladd B."/>
            <person name="Jarett J.K."/>
            <person name="Geller-Mcgrath D.E."/>
            <person name="Sieber C.M.K."/>
            <person name="Emerson J.B."/>
            <person name="Anantharaman K."/>
            <person name="Thomas B.C."/>
            <person name="Malmstrom R."/>
            <person name="Stieglmeier M."/>
            <person name="Klingl A."/>
            <person name="Woyke T."/>
            <person name="Ryan C.M."/>
            <person name="Banfield J.F."/>
        </authorList>
    </citation>
    <scope>NUCLEOTIDE SEQUENCE [LARGE SCALE GENOMIC DNA]</scope>
</reference>
<dbReference type="AlphaFoldDB" id="A0A2M8D6S3"/>
<dbReference type="GO" id="GO:0015934">
    <property type="term" value="C:large ribosomal subunit"/>
    <property type="evidence" value="ECO:0007669"/>
    <property type="project" value="InterPro"/>
</dbReference>
<organism evidence="7 8">
    <name type="scientific">Candidatus Yonathbacteria bacterium CG_4_9_14_0_8_um_filter_46_47</name>
    <dbReference type="NCBI Taxonomy" id="1975106"/>
    <lineage>
        <taxon>Bacteria</taxon>
        <taxon>Candidatus Yonathiibacteriota</taxon>
    </lineage>
</organism>
<protein>
    <recommendedName>
        <fullName evidence="4 5">Large ribosomal subunit protein bL32</fullName>
    </recommendedName>
</protein>
<gene>
    <name evidence="5" type="primary">rpmF</name>
    <name evidence="7" type="ORF">CO088_02965</name>
</gene>
<dbReference type="GO" id="GO:0006412">
    <property type="term" value="P:translation"/>
    <property type="evidence" value="ECO:0007669"/>
    <property type="project" value="UniProtKB-UniRule"/>
</dbReference>
<evidence type="ECO:0000313" key="8">
    <source>
        <dbReference type="Proteomes" id="UP000229236"/>
    </source>
</evidence>
<feature type="region of interest" description="Disordered" evidence="6">
    <location>
        <begin position="1"/>
        <end position="20"/>
    </location>
</feature>
<sequence length="96" mass="11138">MSVRMRHTRSHTRNRRSHHALELPRVSVCPKCQAPHVRHQMCTQCGTYRGREVVDVMKEVTRQTERKKRKARASGVEEKKEETASEKLDATALSNK</sequence>
<evidence type="ECO:0000256" key="2">
    <source>
        <dbReference type="ARBA" id="ARBA00022980"/>
    </source>
</evidence>
<proteinExistence type="inferred from homology"/>
<accession>A0A2M8D6S3</accession>